<dbReference type="AlphaFoldDB" id="A0A9D1LQK2"/>
<dbReference type="InterPro" id="IPR018314">
    <property type="entry name" value="RsmB/NOL1/NOP2-like_CS"/>
</dbReference>
<dbReference type="Pfam" id="PF13636">
    <property type="entry name" value="Methyltranf_PUA"/>
    <property type="match status" value="1"/>
</dbReference>
<feature type="domain" description="SAM-dependent MTase RsmB/NOP-type" evidence="8">
    <location>
        <begin position="152"/>
        <end position="423"/>
    </location>
</feature>
<evidence type="ECO:0000259" key="8">
    <source>
        <dbReference type="PROSITE" id="PS51686"/>
    </source>
</evidence>
<evidence type="ECO:0000313" key="10">
    <source>
        <dbReference type="Proteomes" id="UP000824123"/>
    </source>
</evidence>
<dbReference type="InterPro" id="IPR027391">
    <property type="entry name" value="Nol1_Nop2_Fmu_2"/>
</dbReference>
<dbReference type="EMBL" id="DVNK01000024">
    <property type="protein sequence ID" value="HIU46157.1"/>
    <property type="molecule type" value="Genomic_DNA"/>
</dbReference>
<dbReference type="Gene3D" id="2.30.130.60">
    <property type="match status" value="1"/>
</dbReference>
<keyword evidence="3 6" id="KW-0808">Transferase</keyword>
<keyword evidence="5 6" id="KW-0694">RNA-binding</keyword>
<sequence>MDALRLPAEFRHEIAALLGAQADEFWRAYDRPHWRALRLNPRIGLRPGPYASPAPDNLDGRRPAFALSGVPGLRAAAGLGGVAGLDDVHGLSDTAGFNSACGLGDGSGTCAAPGLAGVTDLNAATGLVGVTDVNAATDLAGVTDLDAAADLVGVTDVNAAAGLVSVTDMNAAAGLDAARALARRYIDRPVPWQPGAYYIAGDSMPGASLMHLMGLYYIQEPSAMAAGAALAVKPGMRVLDLCAAPGGKSSQLAAALAGKGLLVSNEPIPARARMLAGNIERQGFTNVVVTNEYPDRLAARWGEAFDAILVDAPCSGEGMFRRDEGALHEWTPDAPRACHLRQLDILDSAHALLKPGGVLVYSTCTFNRLENEGTIGEFLRRYPDMAPEDFALAGLGASRDGMLRLWPHIIDGEGHFVCRLRRHAGSDMQSHPGYDEACAVDAGRTAQAIGAATTPTAARAGRKDGANRKSRNSHASRLAADTSRRGKSSPHRPDAHNADAARALRQLTDELPLPELHGEAVLYGAQLHLLPPDCPPLDGVRVALAGLGLAEVGRSHVAPAYALCRALAPGAGSVEVDTQAALRLVRGEQIERAANDGWVLLHWHGLPVCPGKARDGIVKGHYPRGLKPLGTIAEEAEELE</sequence>
<reference evidence="9" key="2">
    <citation type="journal article" date="2021" name="PeerJ">
        <title>Extensive microbial diversity within the chicken gut microbiome revealed by metagenomics and culture.</title>
        <authorList>
            <person name="Gilroy R."/>
            <person name="Ravi A."/>
            <person name="Getino M."/>
            <person name="Pursley I."/>
            <person name="Horton D.L."/>
            <person name="Alikhan N.F."/>
            <person name="Baker D."/>
            <person name="Gharbi K."/>
            <person name="Hall N."/>
            <person name="Watson M."/>
            <person name="Adriaenssens E.M."/>
            <person name="Foster-Nyarko E."/>
            <person name="Jarju S."/>
            <person name="Secka A."/>
            <person name="Antonio M."/>
            <person name="Oren A."/>
            <person name="Chaudhuri R.R."/>
            <person name="La Ragione R."/>
            <person name="Hildebrand F."/>
            <person name="Pallen M.J."/>
        </authorList>
    </citation>
    <scope>NUCLEOTIDE SEQUENCE</scope>
    <source>
        <strain evidence="9">ChiSxjej2B14-8506</strain>
    </source>
</reference>
<dbReference type="Pfam" id="PF01189">
    <property type="entry name" value="Methyltr_RsmB-F"/>
    <property type="match status" value="1"/>
</dbReference>
<dbReference type="Pfam" id="PF17126">
    <property type="entry name" value="RsmF_methylt_CI"/>
    <property type="match status" value="1"/>
</dbReference>
<evidence type="ECO:0000256" key="3">
    <source>
        <dbReference type="ARBA" id="ARBA00022679"/>
    </source>
</evidence>
<dbReference type="PRINTS" id="PR02008">
    <property type="entry name" value="RCMTFAMILY"/>
</dbReference>
<dbReference type="GO" id="GO:0008173">
    <property type="term" value="F:RNA methyltransferase activity"/>
    <property type="evidence" value="ECO:0007669"/>
    <property type="project" value="InterPro"/>
</dbReference>
<dbReference type="InterPro" id="IPR023267">
    <property type="entry name" value="RCMT"/>
</dbReference>
<evidence type="ECO:0000256" key="7">
    <source>
        <dbReference type="SAM" id="MobiDB-lite"/>
    </source>
</evidence>
<dbReference type="CDD" id="cd02440">
    <property type="entry name" value="AdoMet_MTases"/>
    <property type="match status" value="1"/>
</dbReference>
<dbReference type="PANTHER" id="PTHR22807">
    <property type="entry name" value="NOP2 YEAST -RELATED NOL1/NOP2/FMU SUN DOMAIN-CONTAINING"/>
    <property type="match status" value="1"/>
</dbReference>
<comment type="caution">
    <text evidence="9">The sequence shown here is derived from an EMBL/GenBank/DDBJ whole genome shotgun (WGS) entry which is preliminary data.</text>
</comment>
<keyword evidence="4 6" id="KW-0949">S-adenosyl-L-methionine</keyword>
<dbReference type="CDD" id="cd21147">
    <property type="entry name" value="RsmF_methylt_CTD1"/>
    <property type="match status" value="1"/>
</dbReference>
<accession>A0A9D1LQK2</accession>
<dbReference type="GO" id="GO:0003723">
    <property type="term" value="F:RNA binding"/>
    <property type="evidence" value="ECO:0007669"/>
    <property type="project" value="UniProtKB-UniRule"/>
</dbReference>
<organism evidence="9 10">
    <name type="scientific">Candidatus Fimadaptatus faecigallinarum</name>
    <dbReference type="NCBI Taxonomy" id="2840814"/>
    <lineage>
        <taxon>Bacteria</taxon>
        <taxon>Bacillati</taxon>
        <taxon>Bacillota</taxon>
        <taxon>Clostridia</taxon>
        <taxon>Eubacteriales</taxon>
        <taxon>Candidatus Fimadaptatus</taxon>
    </lineage>
</organism>
<dbReference type="InterPro" id="IPR031340">
    <property type="entry name" value="RsmF_methylt_CI"/>
</dbReference>
<dbReference type="InterPro" id="IPR049560">
    <property type="entry name" value="MeTrfase_RsmB-F_NOP2_cat"/>
</dbReference>
<evidence type="ECO:0000256" key="6">
    <source>
        <dbReference type="PROSITE-ProRule" id="PRU01023"/>
    </source>
</evidence>
<feature type="binding site" evidence="6">
    <location>
        <begin position="242"/>
        <end position="248"/>
    </location>
    <ligand>
        <name>S-adenosyl-L-methionine</name>
        <dbReference type="ChEBI" id="CHEBI:59789"/>
    </ligand>
</feature>
<dbReference type="Gene3D" id="3.40.50.150">
    <property type="entry name" value="Vaccinia Virus protein VP39"/>
    <property type="match status" value="1"/>
</dbReference>
<proteinExistence type="inferred from homology"/>
<name>A0A9D1LQK2_9FIRM</name>
<evidence type="ECO:0000313" key="9">
    <source>
        <dbReference type="EMBL" id="HIU46157.1"/>
    </source>
</evidence>
<dbReference type="InterPro" id="IPR001678">
    <property type="entry name" value="MeTrfase_RsmB-F_NOP2_dom"/>
</dbReference>
<feature type="binding site" evidence="6">
    <location>
        <position position="266"/>
    </location>
    <ligand>
        <name>S-adenosyl-L-methionine</name>
        <dbReference type="ChEBI" id="CHEBI:59789"/>
    </ligand>
</feature>
<keyword evidence="2 6" id="KW-0489">Methyltransferase</keyword>
<dbReference type="PROSITE" id="PS01153">
    <property type="entry name" value="NOL1_NOP2_SUN"/>
    <property type="match status" value="1"/>
</dbReference>
<comment type="similarity">
    <text evidence="1 6">Belongs to the class I-like SAM-binding methyltransferase superfamily. RsmB/NOP family.</text>
</comment>
<dbReference type="GO" id="GO:0001510">
    <property type="term" value="P:RNA methylation"/>
    <property type="evidence" value="ECO:0007669"/>
    <property type="project" value="InterPro"/>
</dbReference>
<evidence type="ECO:0000256" key="5">
    <source>
        <dbReference type="ARBA" id="ARBA00022884"/>
    </source>
</evidence>
<feature type="region of interest" description="Disordered" evidence="7">
    <location>
        <begin position="451"/>
        <end position="496"/>
    </location>
</feature>
<gene>
    <name evidence="9" type="ORF">IAC59_02740</name>
</gene>
<dbReference type="SUPFAM" id="SSF53335">
    <property type="entry name" value="S-adenosyl-L-methionine-dependent methyltransferases"/>
    <property type="match status" value="1"/>
</dbReference>
<dbReference type="PROSITE" id="PS51686">
    <property type="entry name" value="SAM_MT_RSMB_NOP"/>
    <property type="match status" value="1"/>
</dbReference>
<evidence type="ECO:0000256" key="1">
    <source>
        <dbReference type="ARBA" id="ARBA00007494"/>
    </source>
</evidence>
<comment type="caution">
    <text evidence="6">Lacks conserved residue(s) required for the propagation of feature annotation.</text>
</comment>
<dbReference type="PANTHER" id="PTHR22807:SF30">
    <property type="entry name" value="28S RRNA (CYTOSINE(4447)-C(5))-METHYLTRANSFERASE-RELATED"/>
    <property type="match status" value="1"/>
</dbReference>
<dbReference type="InterPro" id="IPR029063">
    <property type="entry name" value="SAM-dependent_MTases_sf"/>
</dbReference>
<dbReference type="Gene3D" id="3.30.70.1170">
    <property type="entry name" value="Sun protein, domain 3"/>
    <property type="match status" value="1"/>
</dbReference>
<reference evidence="9" key="1">
    <citation type="submission" date="2020-10" db="EMBL/GenBank/DDBJ databases">
        <authorList>
            <person name="Gilroy R."/>
        </authorList>
    </citation>
    <scope>NUCLEOTIDE SEQUENCE</scope>
    <source>
        <strain evidence="9">ChiSxjej2B14-8506</strain>
    </source>
</reference>
<evidence type="ECO:0000256" key="2">
    <source>
        <dbReference type="ARBA" id="ARBA00022603"/>
    </source>
</evidence>
<evidence type="ECO:0000256" key="4">
    <source>
        <dbReference type="ARBA" id="ARBA00022691"/>
    </source>
</evidence>
<feature type="binding site" evidence="6">
    <location>
        <position position="311"/>
    </location>
    <ligand>
        <name>S-adenosyl-L-methionine</name>
        <dbReference type="ChEBI" id="CHEBI:59789"/>
    </ligand>
</feature>
<protein>
    <submittedName>
        <fullName evidence="9">RsmF rRNA methyltransferase first C-terminal domain-containing protein</fullName>
    </submittedName>
</protein>
<dbReference type="Proteomes" id="UP000824123">
    <property type="component" value="Unassembled WGS sequence"/>
</dbReference>
<feature type="active site" description="Nucleophile" evidence="6">
    <location>
        <position position="364"/>
    </location>
</feature>